<keyword evidence="1" id="KW-0175">Coiled coil</keyword>
<keyword evidence="3" id="KW-1185">Reference proteome</keyword>
<reference evidence="2" key="1">
    <citation type="submission" date="2021-01" db="EMBL/GenBank/DDBJ databases">
        <authorList>
            <consortium name="Genoscope - CEA"/>
            <person name="William W."/>
        </authorList>
    </citation>
    <scope>NUCLEOTIDE SEQUENCE</scope>
</reference>
<evidence type="ECO:0000256" key="1">
    <source>
        <dbReference type="SAM" id="Coils"/>
    </source>
</evidence>
<dbReference type="EMBL" id="CAJJDM010000010">
    <property type="protein sequence ID" value="CAD8049051.1"/>
    <property type="molecule type" value="Genomic_DNA"/>
</dbReference>
<feature type="coiled-coil region" evidence="1">
    <location>
        <begin position="93"/>
        <end position="127"/>
    </location>
</feature>
<proteinExistence type="predicted"/>
<accession>A0A8S1K301</accession>
<name>A0A8S1K301_PARPR</name>
<organism evidence="2 3">
    <name type="scientific">Paramecium primaurelia</name>
    <dbReference type="NCBI Taxonomy" id="5886"/>
    <lineage>
        <taxon>Eukaryota</taxon>
        <taxon>Sar</taxon>
        <taxon>Alveolata</taxon>
        <taxon>Ciliophora</taxon>
        <taxon>Intramacronucleata</taxon>
        <taxon>Oligohymenophorea</taxon>
        <taxon>Peniculida</taxon>
        <taxon>Parameciidae</taxon>
        <taxon>Paramecium</taxon>
    </lineage>
</organism>
<protein>
    <submittedName>
        <fullName evidence="2">Uncharacterized protein</fullName>
    </submittedName>
</protein>
<gene>
    <name evidence="2" type="ORF">PPRIM_AZ9-3.1.T0130204</name>
</gene>
<evidence type="ECO:0000313" key="3">
    <source>
        <dbReference type="Proteomes" id="UP000688137"/>
    </source>
</evidence>
<dbReference type="AlphaFoldDB" id="A0A8S1K301"/>
<comment type="caution">
    <text evidence="2">The sequence shown here is derived from an EMBL/GenBank/DDBJ whole genome shotgun (WGS) entry which is preliminary data.</text>
</comment>
<evidence type="ECO:0000313" key="2">
    <source>
        <dbReference type="EMBL" id="CAD8049051.1"/>
    </source>
</evidence>
<sequence length="127" mass="14644">MNQNNVGLMNRKYQCINTDQRISLLVDILVEGLSIKEAAKKNNIKFSSAKVILKLFKHEGRIGKLKENQLSQVDVSSQIKQQTVVLDDNTLLCQSLLKQIEDIKTRNNQLQQTLTIYKQINNQFKQE</sequence>
<dbReference type="OMA" id="CKTRNNQ"/>
<dbReference type="Proteomes" id="UP000688137">
    <property type="component" value="Unassembled WGS sequence"/>
</dbReference>